<feature type="compositionally biased region" description="Low complexity" evidence="2">
    <location>
        <begin position="71"/>
        <end position="80"/>
    </location>
</feature>
<feature type="compositionally biased region" description="Basic and acidic residues" evidence="2">
    <location>
        <begin position="1455"/>
        <end position="1468"/>
    </location>
</feature>
<feature type="compositionally biased region" description="Polar residues" evidence="2">
    <location>
        <begin position="1224"/>
        <end position="1233"/>
    </location>
</feature>
<feature type="compositionally biased region" description="Polar residues" evidence="2">
    <location>
        <begin position="58"/>
        <end position="70"/>
    </location>
</feature>
<proteinExistence type="predicted"/>
<feature type="compositionally biased region" description="Polar residues" evidence="2">
    <location>
        <begin position="1476"/>
        <end position="1518"/>
    </location>
</feature>
<feature type="compositionally biased region" description="Polar residues" evidence="2">
    <location>
        <begin position="141"/>
        <end position="152"/>
    </location>
</feature>
<organism evidence="3 4">
    <name type="scientific">Plakobranchus ocellatus</name>
    <dbReference type="NCBI Taxonomy" id="259542"/>
    <lineage>
        <taxon>Eukaryota</taxon>
        <taxon>Metazoa</taxon>
        <taxon>Spiralia</taxon>
        <taxon>Lophotrochozoa</taxon>
        <taxon>Mollusca</taxon>
        <taxon>Gastropoda</taxon>
        <taxon>Heterobranchia</taxon>
        <taxon>Euthyneura</taxon>
        <taxon>Panpulmonata</taxon>
        <taxon>Sacoglossa</taxon>
        <taxon>Placobranchoidea</taxon>
        <taxon>Plakobranchidae</taxon>
        <taxon>Plakobranchus</taxon>
    </lineage>
</organism>
<evidence type="ECO:0000256" key="2">
    <source>
        <dbReference type="SAM" id="MobiDB-lite"/>
    </source>
</evidence>
<feature type="compositionally biased region" description="Basic and acidic residues" evidence="2">
    <location>
        <begin position="669"/>
        <end position="678"/>
    </location>
</feature>
<feature type="compositionally biased region" description="Basic and acidic residues" evidence="2">
    <location>
        <begin position="1260"/>
        <end position="1278"/>
    </location>
</feature>
<feature type="compositionally biased region" description="Polar residues" evidence="2">
    <location>
        <begin position="726"/>
        <end position="743"/>
    </location>
</feature>
<feature type="region of interest" description="Disordered" evidence="2">
    <location>
        <begin position="650"/>
        <end position="754"/>
    </location>
</feature>
<gene>
    <name evidence="3" type="ORF">PoB_006939500</name>
</gene>
<feature type="region of interest" description="Disordered" evidence="2">
    <location>
        <begin position="1188"/>
        <end position="1564"/>
    </location>
</feature>
<feature type="region of interest" description="Disordered" evidence="2">
    <location>
        <begin position="325"/>
        <end position="344"/>
    </location>
</feature>
<feature type="compositionally biased region" description="Polar residues" evidence="2">
    <location>
        <begin position="91"/>
        <end position="105"/>
    </location>
</feature>
<feature type="compositionally biased region" description="Polar residues" evidence="2">
    <location>
        <begin position="1529"/>
        <end position="1545"/>
    </location>
</feature>
<feature type="compositionally biased region" description="Polar residues" evidence="2">
    <location>
        <begin position="1553"/>
        <end position="1564"/>
    </location>
</feature>
<feature type="compositionally biased region" description="Polar residues" evidence="2">
    <location>
        <begin position="1433"/>
        <end position="1442"/>
    </location>
</feature>
<evidence type="ECO:0000313" key="4">
    <source>
        <dbReference type="Proteomes" id="UP000735302"/>
    </source>
</evidence>
<reference evidence="3 4" key="1">
    <citation type="journal article" date="2021" name="Elife">
        <title>Chloroplast acquisition without the gene transfer in kleptoplastic sea slugs, Plakobranchus ocellatus.</title>
        <authorList>
            <person name="Maeda T."/>
            <person name="Takahashi S."/>
            <person name="Yoshida T."/>
            <person name="Shimamura S."/>
            <person name="Takaki Y."/>
            <person name="Nagai Y."/>
            <person name="Toyoda A."/>
            <person name="Suzuki Y."/>
            <person name="Arimoto A."/>
            <person name="Ishii H."/>
            <person name="Satoh N."/>
            <person name="Nishiyama T."/>
            <person name="Hasebe M."/>
            <person name="Maruyama T."/>
            <person name="Minagawa J."/>
            <person name="Obokata J."/>
            <person name="Shigenobu S."/>
        </authorList>
    </citation>
    <scope>NUCLEOTIDE SEQUENCE [LARGE SCALE GENOMIC DNA]</scope>
</reference>
<keyword evidence="1" id="KW-0175">Coiled coil</keyword>
<protein>
    <submittedName>
        <fullName evidence="3">Uncharacterized protein</fullName>
    </submittedName>
</protein>
<feature type="coiled-coil region" evidence="1">
    <location>
        <begin position="949"/>
        <end position="997"/>
    </location>
</feature>
<keyword evidence="4" id="KW-1185">Reference proteome</keyword>
<feature type="compositionally biased region" description="Acidic residues" evidence="2">
    <location>
        <begin position="1391"/>
        <end position="1400"/>
    </location>
</feature>
<name>A0AAV4DFX2_9GAST</name>
<feature type="compositionally biased region" description="Polar residues" evidence="2">
    <location>
        <begin position="1148"/>
        <end position="1157"/>
    </location>
</feature>
<feature type="region of interest" description="Disordered" evidence="2">
    <location>
        <begin position="1"/>
        <end position="186"/>
    </location>
</feature>
<sequence length="1654" mass="185089">MGRKTVHSSSSKASVSNQGKTGDVTKGPKRQHRKPPTPAVSNVVKKRPVQSRPGFTLYSASSRVDSNQNMGSTGSTGSSSKAVVKHGGKAEQTTGDSEIVSQVQLQEERAKSAQASSLHIPTADHDDSLSRGENDDIVVSTPFNKRLVSSTPDPEKLRESEPEEYLTSTAGNALATDLASDTSCSQPLDDTPQLIPERDVMIKVPSVLPSDARSLISIVKSLDAKHRLQPELSHPPELTGQRSNAGITEKPDNSGHVKPLQLSDQVKSVPPWKQRHQKWRQELEQYRRDHTVNQSISESGSDKILNSQALQIAYPSSTPLVTKAEWVSDKKPSHGSKRTAIKSPASINNLWEQNSPQTSPLIQGNGQLASVTNSAGAVNPSTEHSLPVMTTQREDFSSCGINKVLPTSLPNNASSLQGLQNSLPEVDTCKDYDLFKSEIMYSKSHAAPRAFSDNIEVQNGTEGSTLQLVNLHASTHPVQHQSVIATSTFTHTTAVSSLGNSFKVHEAATESVLARAVKLSPKGAFTQPGAVDTKLSSVKTGSKLLEKIDLKDRAQAGLQGEEMSDLVQVVGLTKEREPVVVPTAVELDSDDKYDVEKVSNTDNALIAKNSALTRDQDNKSENSESINNTSYLSDMINLLKKDVFTAGKKMSIDDDDSKSESSEIGADQTDEKQKKQEMEISGSSDKNLKEIMSQYLPTEKSVQEEPDNPNEETKVEIKIRNEPLDVNNSSLTKMGDIDSNQNYHSDDSGYDVPRRTRRSHNLYYLESMADSTLKNIACRLAFKATALRDVELRDLIDDMIFYTDAALGHENARSQSSHLFLQEENAKLKKRLHNVNRQLDAKERQEKMAAANAYSTSNNELLHLERQMVYLRQEKDKVDTQLTSLLEEKSRWLVTQQDLVKTISLKDHEILKLEEKHQQERIKLHQSLDQATQNSQGVHYKLSVADREISNMEQRLKCRDLDIADLREKLRQAELNLADCKQQATQKDQEIVRLKDMVDTLKIGVDHVLQMFESGSHNLTATEQQRQGMDSLYRMAHPERFGASTGPESREPVPSAQEYRLRGRPEVGVQGSAFLSPATLAAADASVQTSAHLGQSLPIRPEPCYPDQYRAERADSQQNLSWMQRRLLRESREQGAAYPERQRGRAGNQLTASTLARHNQRLSPIDRRLWRSMHESPVEVAAEPYYSDSEVELNQRESRRYVRKSPKSILKRKQAKRGEAGQRYWQQPVSSTGKFYEDIDNSERRKRDSSGQRKRSRVRSKSESDKYTDLRESYRDLPRTLGNRRPRVRSGTPRERRAISPEDSDYEDDSRFSVSDYFMKYSEMPRLPKSPRQKERNKRQQEVVRDRAQRGSQSTKYSSLYSVPISSDNGTWGNKTPGKSSKTPTPKSLPQDDDLVEMDIESSSISSSELDFSRIESSRQENAVGKRKGPWNTARSFSPSTLRKTQQSKKRERRSRSLEDPPKETRYTDDEESLVSPEQTTQFRILEPDQSTSRQNGQNLGKNNVAQKQISVSSSSDPGQGPISFSRRAPSQQDQRYLNTGQSNAEKSRDHSSQINNRGLNFPLQSSPMHLSEITLSHRAAKGGDLTQRDFFQGTELSSSMSSIDDDNNALVESKNNNRMKSLNEDLFSTGIASLDLKIANLQKKIDRAKAIFS</sequence>
<feature type="compositionally biased region" description="Basic and acidic residues" evidence="2">
    <location>
        <begin position="1235"/>
        <end position="1251"/>
    </location>
</feature>
<feature type="region of interest" description="Disordered" evidence="2">
    <location>
        <begin position="227"/>
        <end position="276"/>
    </location>
</feature>
<evidence type="ECO:0000256" key="1">
    <source>
        <dbReference type="SAM" id="Coils"/>
    </source>
</evidence>
<feature type="coiled-coil region" evidence="1">
    <location>
        <begin position="818"/>
        <end position="845"/>
    </location>
</feature>
<feature type="compositionally biased region" description="Basic and acidic residues" evidence="2">
    <location>
        <begin position="711"/>
        <end position="723"/>
    </location>
</feature>
<feature type="region of interest" description="Disordered" evidence="2">
    <location>
        <begin position="1133"/>
        <end position="1158"/>
    </location>
</feature>
<accession>A0AAV4DFX2</accession>
<feature type="compositionally biased region" description="Polar residues" evidence="2">
    <location>
        <begin position="1350"/>
        <end position="1388"/>
    </location>
</feature>
<dbReference type="EMBL" id="BLXT01007821">
    <property type="protein sequence ID" value="GFO42890.1"/>
    <property type="molecule type" value="Genomic_DNA"/>
</dbReference>
<feature type="compositionally biased region" description="Basic residues" evidence="2">
    <location>
        <begin position="1201"/>
        <end position="1215"/>
    </location>
</feature>
<comment type="caution">
    <text evidence="3">The sequence shown here is derived from an EMBL/GenBank/DDBJ whole genome shotgun (WGS) entry which is preliminary data.</text>
</comment>
<evidence type="ECO:0000313" key="3">
    <source>
        <dbReference type="EMBL" id="GFO42890.1"/>
    </source>
</evidence>
<feature type="compositionally biased region" description="Basic and acidic residues" evidence="2">
    <location>
        <begin position="122"/>
        <end position="134"/>
    </location>
</feature>
<feature type="compositionally biased region" description="Basic and acidic residues" evidence="2">
    <location>
        <begin position="1332"/>
        <end position="1349"/>
    </location>
</feature>
<dbReference type="Proteomes" id="UP000735302">
    <property type="component" value="Unassembled WGS sequence"/>
</dbReference>